<keyword evidence="3" id="KW-1185">Reference proteome</keyword>
<name>A0A2V1PAR2_9RHOB</name>
<gene>
    <name evidence="2" type="ORF">DFK10_02600</name>
</gene>
<dbReference type="RefSeq" id="WP_109386280.1">
    <property type="nucleotide sequence ID" value="NZ_QETF01000002.1"/>
</dbReference>
<comment type="caution">
    <text evidence="2">The sequence shown here is derived from an EMBL/GenBank/DDBJ whole genome shotgun (WGS) entry which is preliminary data.</text>
</comment>
<evidence type="ECO:0008006" key="4">
    <source>
        <dbReference type="Google" id="ProtNLM"/>
    </source>
</evidence>
<protein>
    <recommendedName>
        <fullName evidence="4">DUF3592 domain-containing protein</fullName>
    </recommendedName>
</protein>
<dbReference type="Proteomes" id="UP000245293">
    <property type="component" value="Unassembled WGS sequence"/>
</dbReference>
<proteinExistence type="predicted"/>
<sequence>MIRWLLTMSWAMRVRIILFAFPVLMLLAAGLFAAEAGVYVLRSERVPGTVVQRYDWPGETIFDRGTMNYEPIFTYDDGGETRRASVGSGHASFDLEVGETAAIRIIPGSRGNVRMDTWQGLWFVPAMLGMIGAGSLVLASLLWLLMKPFFREREKT</sequence>
<feature type="transmembrane region" description="Helical" evidence="1">
    <location>
        <begin position="122"/>
        <end position="145"/>
    </location>
</feature>
<keyword evidence="1" id="KW-1133">Transmembrane helix</keyword>
<organism evidence="2 3">
    <name type="scientific">Salibaculum griseiflavum</name>
    <dbReference type="NCBI Taxonomy" id="1914409"/>
    <lineage>
        <taxon>Bacteria</taxon>
        <taxon>Pseudomonadati</taxon>
        <taxon>Pseudomonadota</taxon>
        <taxon>Alphaproteobacteria</taxon>
        <taxon>Rhodobacterales</taxon>
        <taxon>Roseobacteraceae</taxon>
        <taxon>Salibaculum</taxon>
    </lineage>
</organism>
<dbReference type="EMBL" id="QETF01000002">
    <property type="protein sequence ID" value="PWG18162.1"/>
    <property type="molecule type" value="Genomic_DNA"/>
</dbReference>
<accession>A0A2V1PAR2</accession>
<evidence type="ECO:0000313" key="3">
    <source>
        <dbReference type="Proteomes" id="UP000245293"/>
    </source>
</evidence>
<keyword evidence="1" id="KW-0812">Transmembrane</keyword>
<dbReference type="OrthoDB" id="7872754at2"/>
<dbReference type="AlphaFoldDB" id="A0A2V1PAR2"/>
<reference evidence="3" key="1">
    <citation type="submission" date="2018-05" db="EMBL/GenBank/DDBJ databases">
        <authorList>
            <person name="Du Z."/>
            <person name="Wang X."/>
        </authorList>
    </citation>
    <scope>NUCLEOTIDE SEQUENCE [LARGE SCALE GENOMIC DNA]</scope>
    <source>
        <strain evidence="3">WDS4C29</strain>
    </source>
</reference>
<evidence type="ECO:0000256" key="1">
    <source>
        <dbReference type="SAM" id="Phobius"/>
    </source>
</evidence>
<evidence type="ECO:0000313" key="2">
    <source>
        <dbReference type="EMBL" id="PWG18162.1"/>
    </source>
</evidence>
<keyword evidence="1" id="KW-0472">Membrane</keyword>